<dbReference type="OrthoDB" id="2690199at2"/>
<keyword evidence="1" id="KW-0749">Sporulation</keyword>
<keyword evidence="1" id="KW-1003">Cell membrane</keyword>
<reference evidence="5" key="1">
    <citation type="journal article" date="2019" name="Int. J. Syst. Evol. Microbiol.">
        <title>The Global Catalogue of Microorganisms (GCM) 10K type strain sequencing project: providing services to taxonomists for standard genome sequencing and annotation.</title>
        <authorList>
            <consortium name="The Broad Institute Genomics Platform"/>
            <consortium name="The Broad Institute Genome Sequencing Center for Infectious Disease"/>
            <person name="Wu L."/>
            <person name="Ma J."/>
        </authorList>
    </citation>
    <scope>NUCLEOTIDE SEQUENCE [LARGE SCALE GENOMIC DNA]</scope>
    <source>
        <strain evidence="5">CGMCC 1.14993</strain>
    </source>
</reference>
<evidence type="ECO:0000313" key="5">
    <source>
        <dbReference type="Proteomes" id="UP000626244"/>
    </source>
</evidence>
<feature type="transmembrane region" description="Helical" evidence="3">
    <location>
        <begin position="89"/>
        <end position="108"/>
    </location>
</feature>
<dbReference type="Pfam" id="PF03419">
    <property type="entry name" value="Peptidase_U4"/>
    <property type="match status" value="1"/>
</dbReference>
<proteinExistence type="inferred from homology"/>
<keyword evidence="1 3" id="KW-0472">Membrane</keyword>
<keyword evidence="1" id="KW-0064">Aspartyl protease</keyword>
<gene>
    <name evidence="4" type="primary">spoIIGA</name>
    <name evidence="4" type="ORF">GCM10007380_22800</name>
</gene>
<feature type="transmembrane region" description="Helical" evidence="3">
    <location>
        <begin position="6"/>
        <end position="27"/>
    </location>
</feature>
<keyword evidence="3" id="KW-0812">Transmembrane</keyword>
<accession>A0A8J3AID4</accession>
<dbReference type="PIRSF" id="PIRSF018571">
    <property type="entry name" value="SpoIIGA"/>
    <property type="match status" value="1"/>
</dbReference>
<dbReference type="GO" id="GO:0005886">
    <property type="term" value="C:plasma membrane"/>
    <property type="evidence" value="ECO:0007669"/>
    <property type="project" value="UniProtKB-SubCell"/>
</dbReference>
<dbReference type="GO" id="GO:0006508">
    <property type="term" value="P:proteolysis"/>
    <property type="evidence" value="ECO:0007669"/>
    <property type="project" value="UniProtKB-KW"/>
</dbReference>
<dbReference type="EMBL" id="BMHB01000001">
    <property type="protein sequence ID" value="GGI14410.1"/>
    <property type="molecule type" value="Genomic_DNA"/>
</dbReference>
<protein>
    <recommendedName>
        <fullName evidence="1">Sporulation sigma-E factor-processing peptidase</fullName>
        <ecNumber evidence="1">3.4.23.-</ecNumber>
    </recommendedName>
    <alternativeName>
        <fullName evidence="1">Membrane-associated aspartic protease</fullName>
    </alternativeName>
    <alternativeName>
        <fullName evidence="1">Stage II sporulation protein GA</fullName>
    </alternativeName>
</protein>
<dbReference type="AlphaFoldDB" id="A0A8J3AID4"/>
<comment type="subcellular location">
    <subcellularLocation>
        <location evidence="1">Cell membrane</location>
    </subcellularLocation>
</comment>
<feature type="transmembrane region" description="Helical" evidence="3">
    <location>
        <begin position="128"/>
        <end position="146"/>
    </location>
</feature>
<comment type="function">
    <text evidence="1">Probable aspartic protease that is responsible for the proteolytic cleavage of the RNA polymerase sigma E factor (SigE/spoIIGB) to yield the active peptide in the mother cell during sporulation. Responds to a signal from the forespore that is triggered by the extracellular signal protein SpoIIR.</text>
</comment>
<evidence type="ECO:0000313" key="4">
    <source>
        <dbReference type="EMBL" id="GGI14410.1"/>
    </source>
</evidence>
<dbReference type="Proteomes" id="UP000626244">
    <property type="component" value="Unassembled WGS sequence"/>
</dbReference>
<dbReference type="EC" id="3.4.23.-" evidence="1"/>
<keyword evidence="1" id="KW-0645">Protease</keyword>
<sequence length="302" mass="34229">MVIYGDLVWLLNLLMDFLIIQLTGLILKRNVSIFRSFLGAFIGSIVVLLTFTPYAYVVSSPFMKILLSFFIVFFSFGKQRMITFLQCISIFYFSTFLLGGALLGLHYLFQSNSNNLSKASFYGDPLSWYFVLGMIPIVILFARKSINQIAFTKWKLNEMYEMEIVWRNTTIHTKGLMDSGNSLHEPLSRKPVIILDCSTKDFGLPGELVKLVRDSESTLQGKDSLDVLSFFQASFVPYKSIGQSNQLLVAIKPTVVRLKINGKWYSTKSVLLGLSHVTLSSDNLYECILHPKMMQGTINEIA</sequence>
<evidence type="ECO:0000256" key="3">
    <source>
        <dbReference type="SAM" id="Phobius"/>
    </source>
</evidence>
<keyword evidence="1" id="KW-0378">Hydrolase</keyword>
<dbReference type="GO" id="GO:0030436">
    <property type="term" value="P:asexual sporulation"/>
    <property type="evidence" value="ECO:0007669"/>
    <property type="project" value="InterPro"/>
</dbReference>
<comment type="subunit">
    <text evidence="1">Self-associates. Interacts with SigE. Interacts with SpoIIR.</text>
</comment>
<feature type="transmembrane region" description="Helical" evidence="3">
    <location>
        <begin position="34"/>
        <end position="55"/>
    </location>
</feature>
<dbReference type="NCBIfam" id="TIGR02854">
    <property type="entry name" value="spore_II_GA"/>
    <property type="match status" value="1"/>
</dbReference>
<dbReference type="GO" id="GO:0004190">
    <property type="term" value="F:aspartic-type endopeptidase activity"/>
    <property type="evidence" value="ECO:0007669"/>
    <property type="project" value="UniProtKB-KW"/>
</dbReference>
<dbReference type="InterPro" id="IPR005081">
    <property type="entry name" value="SpoIIGA"/>
</dbReference>
<feature type="active site" evidence="2">
    <location>
        <position position="178"/>
    </location>
</feature>
<evidence type="ECO:0000256" key="1">
    <source>
        <dbReference type="PIRNR" id="PIRNR018571"/>
    </source>
</evidence>
<comment type="caution">
    <text evidence="4">The sequence shown here is derived from an EMBL/GenBank/DDBJ whole genome shotgun (WGS) entry which is preliminary data.</text>
</comment>
<feature type="transmembrane region" description="Helical" evidence="3">
    <location>
        <begin position="61"/>
        <end position="77"/>
    </location>
</feature>
<comment type="similarity">
    <text evidence="1">Belongs to the peptidase U4 family.</text>
</comment>
<keyword evidence="3" id="KW-1133">Transmembrane helix</keyword>
<keyword evidence="5" id="KW-1185">Reference proteome</keyword>
<dbReference type="GO" id="GO:0030435">
    <property type="term" value="P:sporulation resulting in formation of a cellular spore"/>
    <property type="evidence" value="ECO:0007669"/>
    <property type="project" value="UniProtKB-KW"/>
</dbReference>
<evidence type="ECO:0000256" key="2">
    <source>
        <dbReference type="PIRSR" id="PIRSR018571-1"/>
    </source>
</evidence>
<name>A0A8J3AID4_9BACI</name>
<organism evidence="4 5">
    <name type="scientific">Gottfriedia solisilvae</name>
    <dbReference type="NCBI Taxonomy" id="1516104"/>
    <lineage>
        <taxon>Bacteria</taxon>
        <taxon>Bacillati</taxon>
        <taxon>Bacillota</taxon>
        <taxon>Bacilli</taxon>
        <taxon>Bacillales</taxon>
        <taxon>Bacillaceae</taxon>
        <taxon>Gottfriedia</taxon>
    </lineage>
</organism>